<dbReference type="KEGG" id="ttf:THTE_3766"/>
<keyword evidence="4 5" id="KW-0472">Membrane</keyword>
<dbReference type="InterPro" id="IPR029045">
    <property type="entry name" value="ClpP/crotonase-like_dom_sf"/>
</dbReference>
<keyword evidence="8" id="KW-0378">Hydrolase</keyword>
<dbReference type="InterPro" id="IPR002810">
    <property type="entry name" value="NfeD-like_C"/>
</dbReference>
<evidence type="ECO:0000313" key="8">
    <source>
        <dbReference type="EMBL" id="ASV76367.1"/>
    </source>
</evidence>
<dbReference type="PANTHER" id="PTHR33507">
    <property type="entry name" value="INNER MEMBRANE PROTEIN YBBJ"/>
    <property type="match status" value="1"/>
</dbReference>
<feature type="transmembrane region" description="Helical" evidence="5">
    <location>
        <begin position="600"/>
        <end position="618"/>
    </location>
</feature>
<reference evidence="8 9" key="1">
    <citation type="journal article" name="Front. Microbiol.">
        <title>Sugar Metabolism of the First Thermophilic Planctomycete Thermogutta terrifontis: Comparative Genomic and Transcriptomic Approaches.</title>
        <authorList>
            <person name="Elcheninov A.G."/>
            <person name="Menzel P."/>
            <person name="Gudbergsdottir S.R."/>
            <person name="Slesarev A.I."/>
            <person name="Kadnikov V.V."/>
            <person name="Krogh A."/>
            <person name="Bonch-Osmolovskaya E.A."/>
            <person name="Peng X."/>
            <person name="Kublanov I.V."/>
        </authorList>
    </citation>
    <scope>NUCLEOTIDE SEQUENCE [LARGE SCALE GENOMIC DNA]</scope>
    <source>
        <strain evidence="8 9">R1</strain>
    </source>
</reference>
<dbReference type="Pfam" id="PF24961">
    <property type="entry name" value="NfeD_membrane"/>
    <property type="match status" value="1"/>
</dbReference>
<feature type="transmembrane region" description="Helical" evidence="5">
    <location>
        <begin position="664"/>
        <end position="685"/>
    </location>
</feature>
<keyword evidence="8" id="KW-0645">Protease</keyword>
<dbReference type="EMBL" id="CP018477">
    <property type="protein sequence ID" value="ASV76367.1"/>
    <property type="molecule type" value="Genomic_DNA"/>
</dbReference>
<feature type="transmembrane region" description="Helical" evidence="5">
    <location>
        <begin position="625"/>
        <end position="644"/>
    </location>
</feature>
<dbReference type="Gene3D" id="3.90.226.10">
    <property type="entry name" value="2-enoyl-CoA Hydratase, Chain A, domain 1"/>
    <property type="match status" value="1"/>
</dbReference>
<evidence type="ECO:0000256" key="5">
    <source>
        <dbReference type="SAM" id="Phobius"/>
    </source>
</evidence>
<evidence type="ECO:0000256" key="2">
    <source>
        <dbReference type="ARBA" id="ARBA00022692"/>
    </source>
</evidence>
<dbReference type="InterPro" id="IPR056739">
    <property type="entry name" value="NfeD_membrane"/>
</dbReference>
<dbReference type="Gene3D" id="2.40.50.140">
    <property type="entry name" value="Nucleic acid-binding proteins"/>
    <property type="match status" value="1"/>
</dbReference>
<evidence type="ECO:0000259" key="7">
    <source>
        <dbReference type="Pfam" id="PF24961"/>
    </source>
</evidence>
<dbReference type="AlphaFoldDB" id="A0A286RK94"/>
<feature type="domain" description="NfeD integral membrane" evidence="7">
    <location>
        <begin position="555"/>
        <end position="680"/>
    </location>
</feature>
<keyword evidence="2 5" id="KW-0812">Transmembrane</keyword>
<gene>
    <name evidence="8" type="ORF">THTE_3766</name>
</gene>
<keyword evidence="9" id="KW-1185">Reference proteome</keyword>
<evidence type="ECO:0000256" key="3">
    <source>
        <dbReference type="ARBA" id="ARBA00022989"/>
    </source>
</evidence>
<dbReference type="GO" id="GO:0006508">
    <property type="term" value="P:proteolysis"/>
    <property type="evidence" value="ECO:0007669"/>
    <property type="project" value="UniProtKB-KW"/>
</dbReference>
<evidence type="ECO:0000313" key="9">
    <source>
        <dbReference type="Proteomes" id="UP000215086"/>
    </source>
</evidence>
<sequence>MSLQGLRTNERRFFGGGWIVRHLLALLIPVTALVGIGAFQQAGFAQIRASITATFPAVLFAEAPSGDGPPSDPGEEGDNVGPGMIGRLIPIQLPITGPSGARVKQLILRLIDNFKGQKDKLVFILRFDTNKGEEAYAARSEFGACYDLADFLTSESLSGIKTVAYIPYRAEGHAVLVIIACDEIYMAPEAEWGAAGIAERRITPPMQSAYRHIAERRRSIPVAVALGMLDPSRTVLQVETDTERLFVTPDELEQIRKTRTLRGAPSVVFPAGQLGRLTGRESRALDLISSTVADARELYAALGLRANLVQEERFVADHWRAVQVLIEGPITPALVERAQRLIEEARQRKEANFVCVRINSEGGSPRESLKLASYLAADLDSQKVRTVAYIPSRALADAALIAVACDQIIMAPGALLGGEGNAVPTEDDLLQIRRVVREVIAKRTGRTWSLPLSLVDPNVELFRYVRKGMPDFADYMSEEEWAQLPDKNEWEKKDLVKEKGKPLQVDGAKAVEYGLSRDLVESFAEFKGLYGLENDPALLEPTWVDTLLRALSSPYIAVLLLIIGGVALLVEVQTPGIGIGGFLAAVCFVLFFWSRFLGGTAGWLEVLLFLLGASCLLLEIFVLPGFGIFGLGGGLLIVASLVLASQTFIVPQNSYQWLQLQKSLLILLFAAIGIGVVLAFINRWLPKTPGLKHLMLAPPSENEAEDMLRRRSLLDIDESFVGQRGVAVTKLLPSGKARFGQRILDVISQDGDPIDPGTPVVVTEVRGNRVYVRPQVP</sequence>
<evidence type="ECO:0000256" key="4">
    <source>
        <dbReference type="ARBA" id="ARBA00023136"/>
    </source>
</evidence>
<dbReference type="SUPFAM" id="SSF52096">
    <property type="entry name" value="ClpP/crotonase"/>
    <property type="match status" value="2"/>
</dbReference>
<evidence type="ECO:0000259" key="6">
    <source>
        <dbReference type="Pfam" id="PF01957"/>
    </source>
</evidence>
<organism evidence="8 9">
    <name type="scientific">Thermogutta terrifontis</name>
    <dbReference type="NCBI Taxonomy" id="1331910"/>
    <lineage>
        <taxon>Bacteria</taxon>
        <taxon>Pseudomonadati</taxon>
        <taxon>Planctomycetota</taxon>
        <taxon>Planctomycetia</taxon>
        <taxon>Pirellulales</taxon>
        <taxon>Thermoguttaceae</taxon>
        <taxon>Thermogutta</taxon>
    </lineage>
</organism>
<feature type="transmembrane region" description="Helical" evidence="5">
    <location>
        <begin position="551"/>
        <end position="570"/>
    </location>
</feature>
<proteinExistence type="predicted"/>
<dbReference type="InterPro" id="IPR012340">
    <property type="entry name" value="NA-bd_OB-fold"/>
</dbReference>
<protein>
    <submittedName>
        <fullName evidence="8">Membrane-bound ClpP-class protease</fullName>
    </submittedName>
</protein>
<evidence type="ECO:0000256" key="1">
    <source>
        <dbReference type="ARBA" id="ARBA00004141"/>
    </source>
</evidence>
<comment type="subcellular location">
    <subcellularLocation>
        <location evidence="1">Membrane</location>
        <topology evidence="1">Multi-pass membrane protein</topology>
    </subcellularLocation>
</comment>
<feature type="domain" description="NfeD-like C-terminal" evidence="6">
    <location>
        <begin position="718"/>
        <end position="774"/>
    </location>
</feature>
<dbReference type="Pfam" id="PF01957">
    <property type="entry name" value="NfeD"/>
    <property type="match status" value="1"/>
</dbReference>
<feature type="transmembrane region" description="Helical" evidence="5">
    <location>
        <begin position="20"/>
        <end position="39"/>
    </location>
</feature>
<dbReference type="PANTHER" id="PTHR33507:SF3">
    <property type="entry name" value="INNER MEMBRANE PROTEIN YBBJ"/>
    <property type="match status" value="1"/>
</dbReference>
<name>A0A286RK94_9BACT</name>
<dbReference type="InterPro" id="IPR052165">
    <property type="entry name" value="Membrane_assoc_protease"/>
</dbReference>
<dbReference type="GO" id="GO:0008233">
    <property type="term" value="F:peptidase activity"/>
    <property type="evidence" value="ECO:0007669"/>
    <property type="project" value="UniProtKB-KW"/>
</dbReference>
<dbReference type="Proteomes" id="UP000215086">
    <property type="component" value="Chromosome"/>
</dbReference>
<keyword evidence="3 5" id="KW-1133">Transmembrane helix</keyword>
<accession>A0A286RK94</accession>
<dbReference type="GO" id="GO:0005886">
    <property type="term" value="C:plasma membrane"/>
    <property type="evidence" value="ECO:0007669"/>
    <property type="project" value="TreeGrafter"/>
</dbReference>
<feature type="transmembrane region" description="Helical" evidence="5">
    <location>
        <begin position="577"/>
        <end position="594"/>
    </location>
</feature>